<evidence type="ECO:0000313" key="2">
    <source>
        <dbReference type="Proteomes" id="UP000178603"/>
    </source>
</evidence>
<evidence type="ECO:0000313" key="1">
    <source>
        <dbReference type="EMBL" id="OGM54157.1"/>
    </source>
</evidence>
<name>A0A1F8AQX5_9BACT</name>
<reference evidence="1 2" key="1">
    <citation type="journal article" date="2016" name="Nat. Commun.">
        <title>Thousands of microbial genomes shed light on interconnected biogeochemical processes in an aquifer system.</title>
        <authorList>
            <person name="Anantharaman K."/>
            <person name="Brown C.T."/>
            <person name="Hug L.A."/>
            <person name="Sharon I."/>
            <person name="Castelle C.J."/>
            <person name="Probst A.J."/>
            <person name="Thomas B.C."/>
            <person name="Singh A."/>
            <person name="Wilkins M.J."/>
            <person name="Karaoz U."/>
            <person name="Brodie E.L."/>
            <person name="Williams K.H."/>
            <person name="Hubbard S.S."/>
            <person name="Banfield J.F."/>
        </authorList>
    </citation>
    <scope>NUCLEOTIDE SEQUENCE [LARGE SCALE GENOMIC DNA]</scope>
</reference>
<dbReference type="Pfam" id="PF11379">
    <property type="entry name" value="DUF3182"/>
    <property type="match status" value="1"/>
</dbReference>
<sequence length="297" mass="32483">MGICTVDDFYGGAVRDLLHVSKTVLHNRVGRATDGPAAYSPSFAATVSDIVLPGFAFFTIKEGYAAFNELSRRGYLARLKRSDESGGAGQNVVLGEKHMTSLLKQIDQIELRRKGLVLETNLNACRTVSAGIFFVDGQVYSQLACQKDIQRGDRTIYGGAVMKICRGGFENLFRFGSCGENVELAIRQARSMHEAMGYFDPLLSRASYDVLQGETSNGEFLSGVTDITCRLGGSSPAEVLALDYFRRKPGAMFVDADVTLDYNPVGVPGQDDVVFLDQPTLRITAKLLEVDKQAIFY</sequence>
<gene>
    <name evidence="1" type="ORF">A3E44_00540</name>
</gene>
<protein>
    <submittedName>
        <fullName evidence="1">Uncharacterized protein</fullName>
    </submittedName>
</protein>
<accession>A0A1F8AQX5</accession>
<organism evidence="1 2">
    <name type="scientific">Candidatus Woesebacteria bacterium RIFCSPHIGHO2_12_FULL_41_24</name>
    <dbReference type="NCBI Taxonomy" id="1802510"/>
    <lineage>
        <taxon>Bacteria</taxon>
        <taxon>Candidatus Woeseibacteriota</taxon>
    </lineage>
</organism>
<comment type="caution">
    <text evidence="1">The sequence shown here is derived from an EMBL/GenBank/DDBJ whole genome shotgun (WGS) entry which is preliminary data.</text>
</comment>
<dbReference type="InterPro" id="IPR021519">
    <property type="entry name" value="DUF3182"/>
</dbReference>
<dbReference type="AlphaFoldDB" id="A0A1F8AQX5"/>
<dbReference type="EMBL" id="MGGW01000017">
    <property type="protein sequence ID" value="OGM54157.1"/>
    <property type="molecule type" value="Genomic_DNA"/>
</dbReference>
<proteinExistence type="predicted"/>
<dbReference type="Proteomes" id="UP000178603">
    <property type="component" value="Unassembled WGS sequence"/>
</dbReference>